<evidence type="ECO:0000313" key="3">
    <source>
        <dbReference type="EMBL" id="ANK13419.1"/>
    </source>
</evidence>
<dbReference type="Gene3D" id="3.40.50.2000">
    <property type="entry name" value="Glycogen Phosphorylase B"/>
    <property type="match status" value="2"/>
</dbReference>
<dbReference type="PANTHER" id="PTHR12526:SF638">
    <property type="entry name" value="SPORE COAT PROTEIN SA"/>
    <property type="match status" value="1"/>
</dbReference>
<gene>
    <name evidence="3" type="ORF">A9D12_11245</name>
</gene>
<dbReference type="OrthoDB" id="9790710at2"/>
<dbReference type="GO" id="GO:0016757">
    <property type="term" value="F:glycosyltransferase activity"/>
    <property type="evidence" value="ECO:0007669"/>
    <property type="project" value="UniProtKB-ARBA"/>
</dbReference>
<dbReference type="RefSeq" id="WP_068351886.1">
    <property type="nucleotide sequence ID" value="NZ_CP016033.1"/>
</dbReference>
<organism evidence="3 4">
    <name type="scientific">Erythrobacter neustonensis</name>
    <dbReference type="NCBI Taxonomy" id="1112"/>
    <lineage>
        <taxon>Bacteria</taxon>
        <taxon>Pseudomonadati</taxon>
        <taxon>Pseudomonadota</taxon>
        <taxon>Alphaproteobacteria</taxon>
        <taxon>Sphingomonadales</taxon>
        <taxon>Erythrobacteraceae</taxon>
        <taxon>Erythrobacter/Porphyrobacter group</taxon>
        <taxon>Erythrobacter</taxon>
    </lineage>
</organism>
<dbReference type="SUPFAM" id="SSF53756">
    <property type="entry name" value="UDP-Glycosyltransferase/glycogen phosphorylase"/>
    <property type="match status" value="1"/>
</dbReference>
<feature type="compositionally biased region" description="Low complexity" evidence="1">
    <location>
        <begin position="388"/>
        <end position="404"/>
    </location>
</feature>
<evidence type="ECO:0000256" key="1">
    <source>
        <dbReference type="SAM" id="MobiDB-lite"/>
    </source>
</evidence>
<dbReference type="EMBL" id="CP016033">
    <property type="protein sequence ID" value="ANK13419.1"/>
    <property type="molecule type" value="Genomic_DNA"/>
</dbReference>
<evidence type="ECO:0000259" key="2">
    <source>
        <dbReference type="Pfam" id="PF13579"/>
    </source>
</evidence>
<reference evidence="3 4" key="1">
    <citation type="submission" date="2016-05" db="EMBL/GenBank/DDBJ databases">
        <title>Compelete Genome Sequence of Bacteriochlorophyll-Synthesizing Bacterium Porphyrobacter neustonensis DSM 9434.</title>
        <authorList>
            <person name="Shi X.-L."/>
            <person name="Wu Y.-H."/>
            <person name="Cheng H."/>
            <person name="Xu L."/>
            <person name="Zhang X.-Q."/>
            <person name="Wang C.-S."/>
            <person name="Xu X.-W."/>
        </authorList>
    </citation>
    <scope>NUCLEOTIDE SEQUENCE [LARGE SCALE GENOMIC DNA]</scope>
    <source>
        <strain evidence="3 4">DSM 9434</strain>
    </source>
</reference>
<protein>
    <recommendedName>
        <fullName evidence="2">Glycosyltransferase subfamily 4-like N-terminal domain-containing protein</fullName>
    </recommendedName>
</protein>
<dbReference type="InterPro" id="IPR028098">
    <property type="entry name" value="Glyco_trans_4-like_N"/>
</dbReference>
<dbReference type="Proteomes" id="UP000078263">
    <property type="component" value="Chromosome"/>
</dbReference>
<accession>A0A192D6L8</accession>
<proteinExistence type="predicted"/>
<feature type="region of interest" description="Disordered" evidence="1">
    <location>
        <begin position="383"/>
        <end position="404"/>
    </location>
</feature>
<dbReference type="Pfam" id="PF13692">
    <property type="entry name" value="Glyco_trans_1_4"/>
    <property type="match status" value="1"/>
</dbReference>
<sequence length="404" mass="43792">MKVVVLCSLAYSLTNFRGNLLRAMRANGHQVIAVAPDYDPAVAKELADSGIAFRVIPMQRAAVNPFADIRLLVAYFWLMLRERPQLVLAYTQKPIIYGGLASRLAAVPRFYALMTGLGHVFSAGSSVNPAVRRLAAALYRAAIRRARAIFVFNADDRKDMIALGIIDQARKVIRVPGSGVDLAKFEARPVPAGPPLFLMIARLLRNKGIAEFAEASALVRQAHPDARFAVLGHLDDQNPEGFGRAEIAEIARRYPVDFLAGTSDVRPCLADAAVFVLPSYYREGLPRTILEAMATGRAVITTDQPGCRDPIEEGGNGFLVPPRDPRALAAAMIRFAEDPMLAVRMGARSREIAEASYSDALVNRMLLDAMDLAPASYRFAPRQADSTPADARLPGADAAADPVV</sequence>
<feature type="domain" description="Glycosyltransferase subfamily 4-like N-terminal" evidence="2">
    <location>
        <begin position="19"/>
        <end position="170"/>
    </location>
</feature>
<name>A0A192D6L8_9SPHN</name>
<evidence type="ECO:0000313" key="4">
    <source>
        <dbReference type="Proteomes" id="UP000078263"/>
    </source>
</evidence>
<dbReference type="AlphaFoldDB" id="A0A192D6L8"/>
<keyword evidence="4" id="KW-1185">Reference proteome</keyword>
<dbReference type="KEGG" id="pns:A9D12_11245"/>
<dbReference type="STRING" id="1112.A9D12_11245"/>
<dbReference type="PANTHER" id="PTHR12526">
    <property type="entry name" value="GLYCOSYLTRANSFERASE"/>
    <property type="match status" value="1"/>
</dbReference>
<dbReference type="CDD" id="cd03808">
    <property type="entry name" value="GT4_CapM-like"/>
    <property type="match status" value="1"/>
</dbReference>
<dbReference type="Pfam" id="PF13579">
    <property type="entry name" value="Glyco_trans_4_4"/>
    <property type="match status" value="1"/>
</dbReference>